<comment type="caution">
    <text evidence="4">The sequence shown here is derived from an EMBL/GenBank/DDBJ whole genome shotgun (WGS) entry which is preliminary data.</text>
</comment>
<gene>
    <name evidence="4" type="ORF">HJG60_006464</name>
</gene>
<evidence type="ECO:0000313" key="4">
    <source>
        <dbReference type="EMBL" id="KAF6130446.1"/>
    </source>
</evidence>
<accession>A0A834EV46</accession>
<dbReference type="FunFam" id="3.30.420.40:FF:000433">
    <property type="entry name" value="Heat shock protein family A (Hsp70) member 14"/>
    <property type="match status" value="1"/>
</dbReference>
<evidence type="ECO:0000256" key="1">
    <source>
        <dbReference type="ARBA" id="ARBA00007381"/>
    </source>
</evidence>
<keyword evidence="2" id="KW-0547">Nucleotide-binding</keyword>
<dbReference type="FunFam" id="3.90.640.10:FF:000010">
    <property type="entry name" value="heat shock 70 kDa protein 14"/>
    <property type="match status" value="1"/>
</dbReference>
<dbReference type="EMBL" id="JABVXQ010000001">
    <property type="protein sequence ID" value="KAF6130446.1"/>
    <property type="molecule type" value="Genomic_DNA"/>
</dbReference>
<evidence type="ECO:0000256" key="2">
    <source>
        <dbReference type="ARBA" id="ARBA00022741"/>
    </source>
</evidence>
<dbReference type="GO" id="GO:0140662">
    <property type="term" value="F:ATP-dependent protein folding chaperone"/>
    <property type="evidence" value="ECO:0007669"/>
    <property type="project" value="InterPro"/>
</dbReference>
<organism evidence="4 5">
    <name type="scientific">Phyllostomus discolor</name>
    <name type="common">pale spear-nosed bat</name>
    <dbReference type="NCBI Taxonomy" id="89673"/>
    <lineage>
        <taxon>Eukaryota</taxon>
        <taxon>Metazoa</taxon>
        <taxon>Chordata</taxon>
        <taxon>Craniata</taxon>
        <taxon>Vertebrata</taxon>
        <taxon>Euteleostomi</taxon>
        <taxon>Mammalia</taxon>
        <taxon>Eutheria</taxon>
        <taxon>Laurasiatheria</taxon>
        <taxon>Chiroptera</taxon>
        <taxon>Yangochiroptera</taxon>
        <taxon>Phyllostomidae</taxon>
        <taxon>Phyllostominae</taxon>
        <taxon>Phyllostomus</taxon>
    </lineage>
</organism>
<reference evidence="4 5" key="1">
    <citation type="journal article" date="2020" name="Nature">
        <title>Six reference-quality genomes reveal evolution of bat adaptations.</title>
        <authorList>
            <person name="Jebb D."/>
            <person name="Huang Z."/>
            <person name="Pippel M."/>
            <person name="Hughes G.M."/>
            <person name="Lavrichenko K."/>
            <person name="Devanna P."/>
            <person name="Winkler S."/>
            <person name="Jermiin L.S."/>
            <person name="Skirmuntt E.C."/>
            <person name="Katzourakis A."/>
            <person name="Burkitt-Gray L."/>
            <person name="Ray D.A."/>
            <person name="Sullivan K.A.M."/>
            <person name="Roscito J.G."/>
            <person name="Kirilenko B.M."/>
            <person name="Davalos L.M."/>
            <person name="Corthals A.P."/>
            <person name="Power M.L."/>
            <person name="Jones G."/>
            <person name="Ransome R.D."/>
            <person name="Dechmann D.K.N."/>
            <person name="Locatelli A.G."/>
            <person name="Puechmaille S.J."/>
            <person name="Fedrigo O."/>
            <person name="Jarvis E.D."/>
            <person name="Hiller M."/>
            <person name="Vernes S.C."/>
            <person name="Myers E.W."/>
            <person name="Teeling E.C."/>
        </authorList>
    </citation>
    <scope>NUCLEOTIDE SEQUENCE [LARGE SCALE GENOMIC DNA]</scope>
    <source>
        <strain evidence="4">Bat1K_MPI-CBG_1</strain>
    </source>
</reference>
<protein>
    <submittedName>
        <fullName evidence="4">Heat shock protein family A (Hsp70) member 14</fullName>
    </submittedName>
</protein>
<dbReference type="Proteomes" id="UP000664940">
    <property type="component" value="Unassembled WGS sequence"/>
</dbReference>
<dbReference type="Gene3D" id="3.30.30.30">
    <property type="match status" value="1"/>
</dbReference>
<keyword evidence="4" id="KW-0346">Stress response</keyword>
<dbReference type="Gene3D" id="3.30.420.40">
    <property type="match status" value="2"/>
</dbReference>
<dbReference type="InterPro" id="IPR043129">
    <property type="entry name" value="ATPase_NBD"/>
</dbReference>
<proteinExistence type="inferred from homology"/>
<dbReference type="InterPro" id="IPR013126">
    <property type="entry name" value="Hsp_70_fam"/>
</dbReference>
<evidence type="ECO:0000256" key="3">
    <source>
        <dbReference type="ARBA" id="ARBA00022840"/>
    </source>
</evidence>
<keyword evidence="3" id="KW-0067">ATP-binding</keyword>
<dbReference type="SUPFAM" id="SSF53067">
    <property type="entry name" value="Actin-like ATPase domain"/>
    <property type="match status" value="2"/>
</dbReference>
<comment type="similarity">
    <text evidence="1">Belongs to the heat shock protein 70 family.</text>
</comment>
<dbReference type="Gene3D" id="3.90.640.10">
    <property type="entry name" value="Actin, Chain A, domain 4"/>
    <property type="match status" value="1"/>
</dbReference>
<dbReference type="GO" id="GO:0005524">
    <property type="term" value="F:ATP binding"/>
    <property type="evidence" value="ECO:0007669"/>
    <property type="project" value="UniProtKB-KW"/>
</dbReference>
<dbReference type="Pfam" id="PF00012">
    <property type="entry name" value="HSP70"/>
    <property type="match status" value="1"/>
</dbReference>
<name>A0A834EV46_9CHIR</name>
<evidence type="ECO:0000313" key="5">
    <source>
        <dbReference type="Proteomes" id="UP000664940"/>
    </source>
</evidence>
<dbReference type="AlphaFoldDB" id="A0A834EV46"/>
<sequence>MDSSDDPQAQKYITESRCLVIEKNGKLRYKIDTGEETKFVNPEDVARLIFSKMKETAHSVLGSDANDVVITVPFDFGEKQKNALGEAARAAGFNVLRLIHEPSAALLAYGIGQDSPTGKSNILVFKLGGTSLSVSVMEVNSGIYRVLSTNTDYNIGGTHFTETLAQHLASEFQRSFKHDIRGNARAMVKLMNSADIAKHSLSTLGSANCFLDSLYEGQDFDCTVSR</sequence>
<dbReference type="PANTHER" id="PTHR19375">
    <property type="entry name" value="HEAT SHOCK PROTEIN 70KDA"/>
    <property type="match status" value="1"/>
</dbReference>
<dbReference type="FunFam" id="3.30.30.30:FF:000008">
    <property type="entry name" value="heat shock 70 kDa protein 14"/>
    <property type="match status" value="1"/>
</dbReference>